<organism evidence="7">
    <name type="scientific">bioreactor metagenome</name>
    <dbReference type="NCBI Taxonomy" id="1076179"/>
    <lineage>
        <taxon>unclassified sequences</taxon>
        <taxon>metagenomes</taxon>
        <taxon>ecological metagenomes</taxon>
    </lineage>
</organism>
<proteinExistence type="predicted"/>
<dbReference type="GO" id="GO:0043527">
    <property type="term" value="C:tRNA methyltransferase complex"/>
    <property type="evidence" value="ECO:0007669"/>
    <property type="project" value="TreeGrafter"/>
</dbReference>
<dbReference type="AlphaFoldDB" id="A0A645D7H9"/>
<keyword evidence="5" id="KW-0949">S-adenosyl-L-methionine</keyword>
<dbReference type="PROSITE" id="PS51625">
    <property type="entry name" value="SAM_MT_TRMB"/>
    <property type="match status" value="1"/>
</dbReference>
<keyword evidence="4 7" id="KW-0808">Transferase</keyword>
<evidence type="ECO:0000256" key="2">
    <source>
        <dbReference type="ARBA" id="ARBA00011977"/>
    </source>
</evidence>
<evidence type="ECO:0000256" key="1">
    <source>
        <dbReference type="ARBA" id="ARBA00000142"/>
    </source>
</evidence>
<comment type="caution">
    <text evidence="7">The sequence shown here is derived from an EMBL/GenBank/DDBJ whole genome shotgun (WGS) entry which is preliminary data.</text>
</comment>
<dbReference type="GO" id="GO:0008176">
    <property type="term" value="F:tRNA (guanine(46)-N7)-methyltransferase activity"/>
    <property type="evidence" value="ECO:0007669"/>
    <property type="project" value="UniProtKB-EC"/>
</dbReference>
<evidence type="ECO:0000256" key="5">
    <source>
        <dbReference type="ARBA" id="ARBA00022691"/>
    </source>
</evidence>
<dbReference type="EC" id="2.1.1.33" evidence="2"/>
<dbReference type="Pfam" id="PF02390">
    <property type="entry name" value="Methyltransf_4"/>
    <property type="match status" value="1"/>
</dbReference>
<evidence type="ECO:0000256" key="6">
    <source>
        <dbReference type="ARBA" id="ARBA00022694"/>
    </source>
</evidence>
<gene>
    <name evidence="7" type="primary">trmB_26</name>
    <name evidence="7" type="ORF">SDC9_132224</name>
</gene>
<dbReference type="Gene3D" id="3.40.50.150">
    <property type="entry name" value="Vaccinia Virus protein VP39"/>
    <property type="match status" value="1"/>
</dbReference>
<dbReference type="EMBL" id="VSSQ01033519">
    <property type="protein sequence ID" value="MPM85147.1"/>
    <property type="molecule type" value="Genomic_DNA"/>
</dbReference>
<accession>A0A645D7H9</accession>
<keyword evidence="6" id="KW-0819">tRNA processing</keyword>
<dbReference type="PANTHER" id="PTHR23417:SF14">
    <property type="entry name" value="PENTACOTRIPEPTIDE-REPEAT REGION OF PRORP DOMAIN-CONTAINING PROTEIN"/>
    <property type="match status" value="1"/>
</dbReference>
<dbReference type="InterPro" id="IPR029063">
    <property type="entry name" value="SAM-dependent_MTases_sf"/>
</dbReference>
<keyword evidence="3 7" id="KW-0489">Methyltransferase</keyword>
<dbReference type="PANTHER" id="PTHR23417">
    <property type="entry name" value="3-DEOXY-D-MANNO-OCTULOSONIC-ACID TRANSFERASE/TRNA GUANINE-N 7 - -METHYLTRANSFERASE"/>
    <property type="match status" value="1"/>
</dbReference>
<evidence type="ECO:0000256" key="4">
    <source>
        <dbReference type="ARBA" id="ARBA00022679"/>
    </source>
</evidence>
<dbReference type="InterPro" id="IPR003358">
    <property type="entry name" value="tRNA_(Gua-N-7)_MeTrfase_Trmb"/>
</dbReference>
<evidence type="ECO:0000256" key="3">
    <source>
        <dbReference type="ARBA" id="ARBA00022603"/>
    </source>
</evidence>
<comment type="catalytic activity">
    <reaction evidence="1">
        <text>guanosine(46) in tRNA + S-adenosyl-L-methionine = N(7)-methylguanosine(46) in tRNA + S-adenosyl-L-homocysteine</text>
        <dbReference type="Rhea" id="RHEA:42708"/>
        <dbReference type="Rhea" id="RHEA-COMP:10188"/>
        <dbReference type="Rhea" id="RHEA-COMP:10189"/>
        <dbReference type="ChEBI" id="CHEBI:57856"/>
        <dbReference type="ChEBI" id="CHEBI:59789"/>
        <dbReference type="ChEBI" id="CHEBI:74269"/>
        <dbReference type="ChEBI" id="CHEBI:74480"/>
        <dbReference type="EC" id="2.1.1.33"/>
    </reaction>
</comment>
<protein>
    <recommendedName>
        <fullName evidence="2">tRNA (guanine(46)-N(7))-methyltransferase</fullName>
        <ecNumber evidence="2">2.1.1.33</ecNumber>
    </recommendedName>
</protein>
<reference evidence="7" key="1">
    <citation type="submission" date="2019-08" db="EMBL/GenBank/DDBJ databases">
        <authorList>
            <person name="Kucharzyk K."/>
            <person name="Murdoch R.W."/>
            <person name="Higgins S."/>
            <person name="Loffler F."/>
        </authorList>
    </citation>
    <scope>NUCLEOTIDE SEQUENCE</scope>
</reference>
<name>A0A645D7H9_9ZZZZ</name>
<sequence>MDSTVGWIGIEKDRNVAAVAAKKAIDVGNSNMLMIALDAENIDTWFAPNEIDVIHLNFSDPWPKAGYRKRRLSHGKFLEKYRNLLTSEGQIIMKTDNQGLFEFSLAEFSQNGWILEEVSVDFRRVEHPEDAISEYEAKFMALGQPIYRAVFALKV</sequence>
<dbReference type="SUPFAM" id="SSF53335">
    <property type="entry name" value="S-adenosyl-L-methionine-dependent methyltransferases"/>
    <property type="match status" value="1"/>
</dbReference>
<evidence type="ECO:0000313" key="7">
    <source>
        <dbReference type="EMBL" id="MPM85147.1"/>
    </source>
</evidence>